<dbReference type="Gene3D" id="3.40.50.300">
    <property type="entry name" value="P-loop containing nucleotide triphosphate hydrolases"/>
    <property type="match status" value="1"/>
</dbReference>
<keyword evidence="4" id="KW-0813">Transport</keyword>
<keyword evidence="9 11" id="KW-0472">Membrane</keyword>
<evidence type="ECO:0000256" key="1">
    <source>
        <dbReference type="ARBA" id="ARBA00004141"/>
    </source>
</evidence>
<evidence type="ECO:0000256" key="5">
    <source>
        <dbReference type="ARBA" id="ARBA00022692"/>
    </source>
</evidence>
<keyword evidence="8 11" id="KW-1133">Transmembrane helix</keyword>
<dbReference type="PANTHER" id="PTHR48041">
    <property type="entry name" value="ABC TRANSPORTER G FAMILY MEMBER 28"/>
    <property type="match status" value="1"/>
</dbReference>
<dbReference type="GO" id="GO:0140359">
    <property type="term" value="F:ABC-type transporter activity"/>
    <property type="evidence" value="ECO:0007669"/>
    <property type="project" value="InterPro"/>
</dbReference>
<feature type="transmembrane region" description="Helical" evidence="11">
    <location>
        <begin position="1072"/>
        <end position="1095"/>
    </location>
</feature>
<evidence type="ECO:0000256" key="12">
    <source>
        <dbReference type="SAM" id="SignalP"/>
    </source>
</evidence>
<feature type="compositionally biased region" description="Polar residues" evidence="10">
    <location>
        <begin position="603"/>
        <end position="634"/>
    </location>
</feature>
<organism evidence="14 15">
    <name type="scientific">Acropora cervicornis</name>
    <name type="common">Staghorn coral</name>
    <dbReference type="NCBI Taxonomy" id="6130"/>
    <lineage>
        <taxon>Eukaryota</taxon>
        <taxon>Metazoa</taxon>
        <taxon>Cnidaria</taxon>
        <taxon>Anthozoa</taxon>
        <taxon>Hexacorallia</taxon>
        <taxon>Scleractinia</taxon>
        <taxon>Astrocoeniina</taxon>
        <taxon>Acroporidae</taxon>
        <taxon>Acropora</taxon>
    </lineage>
</organism>
<feature type="compositionally biased region" description="Basic and acidic residues" evidence="10">
    <location>
        <begin position="1509"/>
        <end position="1535"/>
    </location>
</feature>
<feature type="region of interest" description="Disordered" evidence="10">
    <location>
        <begin position="1481"/>
        <end position="1535"/>
    </location>
</feature>
<evidence type="ECO:0000259" key="13">
    <source>
        <dbReference type="PROSITE" id="PS50893"/>
    </source>
</evidence>
<keyword evidence="5 11" id="KW-0812">Transmembrane</keyword>
<sequence>MSLNYFILGSILSLLFVFASKAEIKLHKIRLNDPEALCNDKSRAVYYDDGREKLSNKNWIIFFESGGLCASKGDCNSRFKNENSTVFMTSTKLPEKITGKDLLSSLRSENPTFHDYRHVLVPYCSSDLWLGESTIGKNDPFTFRDNSSVNNFVFRGMTIFRSVFSTLKDQLISAEHVVVAGSSAGGIGVLNHAKWLSNTFLAESNAKLSFIIDSAWFINFQDGFRSRVKSEFINLANTSVSACYDLTYGFSCCLSAQCLLSSLYFPADKPLAFISSLYDIYMFADVLKRLESNGKTVEDNAADFISMVSMYGGAMNESFELPNTAGENVSFFVPACFQHTYFSMSSLWGDGSVLNPLVEVTRGSGIFRHKVKSGVWVSTKIKKGGVSLSIQDFLSSWVKSRNETRKVIDSCIGAHCNPTCPDKIVFLDTADIWDKIVKSVIIGLSLVITVVCCALKGSFIAYYLYLARRQEKYLNDSAASEARKELPLCNSENAVSLACFLLSYAVDIKTKKKPKNEPLRFSVSLKSFCPPCGAYWYEKALVRDQLGKHHVNQMHQTQIELPDRRADVCQNLSANFCSVIDKSFSVIYSGVPSLTSPRKAEVTATTEPNSGCGETTEMSKGQSTSAISLHSESAASDEDDPTCDSEDGTGFDFSLRGRNYSSFTSEDKTASLGSRAGSDVEMLADYHANGGHKESNASSPTSDDATECFEEQNQAPTKKILKKVSAYFNTGELVAIMGPSGCGKTTLLDLLTGRRRTGHIEGQVYVNGVGLGQVQDWYSRKIGYVLQLAVPYYEELTVRQNLFFAAHMRLPRETSAADKYEIVEQIIAETGLTQMADTVIGGSVGSGLSGGQKRRLCVALQLINMPSVLFLDEPTSGLDASSSLELLNHLNLVAESGRLVILTIHQPRLEIFHLFHKILFLCDGQVAYYGEPAMAPEIFIKAYARATTDDFRQSEEAPKIDAKNPADTIMDLLNCPEARRAILDYYQTSGEPQAVQEAIRTSQENAGNTNSMEAMAKETVDGAGRFNRIFVLEGRTAEKQSFGQLLYFPLIFFAFGIIVGTVYFEAEERDGILLMSAYCVYCCASPLFLSSVLMAHLNKALNIYHLERADGCGKSLENVVQTFVRTTALCVFPVIMCSVMSYFMVMTSYDAWKLIFVTIISLVLNQTWIAVYMMVICAQPQIAHRICPMVSAIGGFAGGFLVPRPQMPPVYNLLFYINPQFYGYAAITKVLLKNVHLKCHYDSTLSCVSTDGNAVLTRFGLDTVNPYEHLAIMLGMTVLSLLLSWLFLEAKYFTPRCFSKTPPSFSVDIPLERVEVSVSPIDEAPTKEEEEEKEDEIEMQIPPSRNFRINRYSSNRVSAKSRLGLIRENHGFHSVKLPRPASPRAHSPEVTLPDLQPMSRIDQLPITSSDARLLSERRLVRSTDGDHVQFPRRRNRLESVMEDDLWKRTRQQMRERKTKLEHRMSRVENIARQCAIKPAQSLQSLSMRKKSNKYKTPPRRTTVASSAFSEEKRKEISLKRDGKLKGRDSDSVFREELEDSASPLVIRSLTRLGDFIDGGSTGEVFKRSSEMIEEENEELEEDEAVLPPEEDETHQGSLGGKVHGKNLSNSFEAEPESSQHSNNTDEGRAVKRVSMYGFTESLDV</sequence>
<dbReference type="Pfam" id="PF03283">
    <property type="entry name" value="PAE"/>
    <property type="match status" value="1"/>
</dbReference>
<accession>A0AAD9QHZ9</accession>
<dbReference type="SUPFAM" id="SSF52540">
    <property type="entry name" value="P-loop containing nucleoside triphosphate hydrolases"/>
    <property type="match status" value="1"/>
</dbReference>
<feature type="transmembrane region" description="Helical" evidence="11">
    <location>
        <begin position="1182"/>
        <end position="1202"/>
    </location>
</feature>
<evidence type="ECO:0000256" key="2">
    <source>
        <dbReference type="ARBA" id="ARBA00005814"/>
    </source>
</evidence>
<keyword evidence="12" id="KW-0732">Signal</keyword>
<feature type="transmembrane region" description="Helical" evidence="11">
    <location>
        <begin position="1123"/>
        <end position="1145"/>
    </location>
</feature>
<dbReference type="InterPro" id="IPR050352">
    <property type="entry name" value="ABCG_transporters"/>
</dbReference>
<feature type="domain" description="ABC transporter" evidence="13">
    <location>
        <begin position="700"/>
        <end position="948"/>
    </location>
</feature>
<feature type="transmembrane region" description="Helical" evidence="11">
    <location>
        <begin position="1270"/>
        <end position="1288"/>
    </location>
</feature>
<feature type="region of interest" description="Disordered" evidence="10">
    <location>
        <begin position="689"/>
        <end position="711"/>
    </location>
</feature>
<feature type="transmembrane region" description="Helical" evidence="11">
    <location>
        <begin position="1151"/>
        <end position="1175"/>
    </location>
</feature>
<evidence type="ECO:0000256" key="10">
    <source>
        <dbReference type="SAM" id="MobiDB-lite"/>
    </source>
</evidence>
<evidence type="ECO:0000256" key="7">
    <source>
        <dbReference type="ARBA" id="ARBA00022840"/>
    </source>
</evidence>
<comment type="subcellular location">
    <subcellularLocation>
        <location evidence="1">Membrane</location>
        <topology evidence="1">Multi-pass membrane protein</topology>
    </subcellularLocation>
</comment>
<evidence type="ECO:0000256" key="8">
    <source>
        <dbReference type="ARBA" id="ARBA00022989"/>
    </source>
</evidence>
<evidence type="ECO:0000313" key="15">
    <source>
        <dbReference type="Proteomes" id="UP001249851"/>
    </source>
</evidence>
<feature type="compositionally biased region" description="Acidic residues" evidence="10">
    <location>
        <begin position="1571"/>
        <end position="1592"/>
    </location>
</feature>
<feature type="region of interest" description="Disordered" evidence="10">
    <location>
        <begin position="1570"/>
        <end position="1630"/>
    </location>
</feature>
<evidence type="ECO:0000313" key="14">
    <source>
        <dbReference type="EMBL" id="KAK2561622.1"/>
    </source>
</evidence>
<feature type="region of interest" description="Disordered" evidence="10">
    <location>
        <begin position="597"/>
        <end position="649"/>
    </location>
</feature>
<feature type="compositionally biased region" description="Polar residues" evidence="10">
    <location>
        <begin position="1606"/>
        <end position="1622"/>
    </location>
</feature>
<dbReference type="Pfam" id="PF01061">
    <property type="entry name" value="ABC2_membrane"/>
    <property type="match status" value="1"/>
</dbReference>
<dbReference type="InterPro" id="IPR003439">
    <property type="entry name" value="ABC_transporter-like_ATP-bd"/>
</dbReference>
<feature type="signal peptide" evidence="12">
    <location>
        <begin position="1"/>
        <end position="22"/>
    </location>
</feature>
<keyword evidence="7" id="KW-0067">ATP-binding</keyword>
<dbReference type="GO" id="GO:0016887">
    <property type="term" value="F:ATP hydrolysis activity"/>
    <property type="evidence" value="ECO:0007669"/>
    <property type="project" value="InterPro"/>
</dbReference>
<reference evidence="14" key="1">
    <citation type="journal article" date="2023" name="G3 (Bethesda)">
        <title>Whole genome assembly and annotation of the endangered Caribbean coral Acropora cervicornis.</title>
        <authorList>
            <person name="Selwyn J.D."/>
            <person name="Vollmer S.V."/>
        </authorList>
    </citation>
    <scope>NUCLEOTIDE SEQUENCE</scope>
    <source>
        <strain evidence="14">K2</strain>
    </source>
</reference>
<gene>
    <name evidence="14" type="ORF">P5673_015618</name>
</gene>
<feature type="compositionally biased region" description="Basic residues" evidence="10">
    <location>
        <begin position="1487"/>
        <end position="1498"/>
    </location>
</feature>
<dbReference type="Proteomes" id="UP001249851">
    <property type="component" value="Unassembled WGS sequence"/>
</dbReference>
<dbReference type="PROSITE" id="PS50893">
    <property type="entry name" value="ABC_TRANSPORTER_2"/>
    <property type="match status" value="1"/>
</dbReference>
<dbReference type="GO" id="GO:0005524">
    <property type="term" value="F:ATP binding"/>
    <property type="evidence" value="ECO:0007669"/>
    <property type="project" value="UniProtKB-KW"/>
</dbReference>
<dbReference type="InterPro" id="IPR017871">
    <property type="entry name" value="ABC_transporter-like_CS"/>
</dbReference>
<evidence type="ECO:0000256" key="9">
    <source>
        <dbReference type="ARBA" id="ARBA00023136"/>
    </source>
</evidence>
<feature type="chain" id="PRO_5042238848" evidence="12">
    <location>
        <begin position="23"/>
        <end position="1644"/>
    </location>
</feature>
<evidence type="ECO:0000256" key="3">
    <source>
        <dbReference type="ARBA" id="ARBA00010213"/>
    </source>
</evidence>
<dbReference type="InterPro" id="IPR013525">
    <property type="entry name" value="ABC2_TM"/>
</dbReference>
<proteinExistence type="inferred from homology"/>
<dbReference type="InterPro" id="IPR027417">
    <property type="entry name" value="P-loop_NTPase"/>
</dbReference>
<evidence type="ECO:0000256" key="11">
    <source>
        <dbReference type="SAM" id="Phobius"/>
    </source>
</evidence>
<dbReference type="GO" id="GO:0016020">
    <property type="term" value="C:membrane"/>
    <property type="evidence" value="ECO:0007669"/>
    <property type="project" value="UniProtKB-SubCell"/>
</dbReference>
<keyword evidence="15" id="KW-1185">Reference proteome</keyword>
<reference evidence="14" key="2">
    <citation type="journal article" date="2023" name="Science">
        <title>Genomic signatures of disease resistance in endangered staghorn corals.</title>
        <authorList>
            <person name="Vollmer S.V."/>
            <person name="Selwyn J.D."/>
            <person name="Despard B.A."/>
            <person name="Roesel C.L."/>
        </authorList>
    </citation>
    <scope>NUCLEOTIDE SEQUENCE</scope>
    <source>
        <strain evidence="14">K2</strain>
    </source>
</reference>
<dbReference type="Pfam" id="PF00005">
    <property type="entry name" value="ABC_tran"/>
    <property type="match status" value="1"/>
</dbReference>
<evidence type="ECO:0000256" key="4">
    <source>
        <dbReference type="ARBA" id="ARBA00022448"/>
    </source>
</evidence>
<feature type="compositionally biased region" description="Acidic residues" evidence="10">
    <location>
        <begin position="635"/>
        <end position="649"/>
    </location>
</feature>
<keyword evidence="6" id="KW-0547">Nucleotide-binding</keyword>
<dbReference type="PANTHER" id="PTHR48041:SF139">
    <property type="entry name" value="PROTEIN SCARLET"/>
    <property type="match status" value="1"/>
</dbReference>
<dbReference type="SMART" id="SM00382">
    <property type="entry name" value="AAA"/>
    <property type="match status" value="1"/>
</dbReference>
<evidence type="ECO:0000256" key="6">
    <source>
        <dbReference type="ARBA" id="ARBA00022741"/>
    </source>
</evidence>
<name>A0AAD9QHZ9_ACRCE</name>
<dbReference type="EMBL" id="JARQWQ010000032">
    <property type="protein sequence ID" value="KAK2561622.1"/>
    <property type="molecule type" value="Genomic_DNA"/>
</dbReference>
<comment type="caution">
    <text evidence="14">The sequence shown here is derived from an EMBL/GenBank/DDBJ whole genome shotgun (WGS) entry which is preliminary data.</text>
</comment>
<comment type="similarity">
    <text evidence="3">Belongs to the pectinacetylesterase family. Notum subfamily.</text>
</comment>
<feature type="transmembrane region" description="Helical" evidence="11">
    <location>
        <begin position="1045"/>
        <end position="1066"/>
    </location>
</feature>
<protein>
    <submittedName>
        <fullName evidence="14">ABC transporter G family member 22</fullName>
    </submittedName>
</protein>
<dbReference type="PROSITE" id="PS00211">
    <property type="entry name" value="ABC_TRANSPORTER_1"/>
    <property type="match status" value="1"/>
</dbReference>
<dbReference type="InterPro" id="IPR003593">
    <property type="entry name" value="AAA+_ATPase"/>
</dbReference>
<comment type="similarity">
    <text evidence="2">Belongs to the ABC transporter superfamily. ABCG family. Eye pigment precursor importer (TC 3.A.1.204) subfamily.</text>
</comment>
<dbReference type="InterPro" id="IPR004963">
    <property type="entry name" value="PAE/NOTUM"/>
</dbReference>